<name>A0A1S3IIH0_LINAN</name>
<keyword evidence="3" id="KW-0812">Transmembrane</keyword>
<evidence type="ECO:0000313" key="4">
    <source>
        <dbReference type="Proteomes" id="UP000085678"/>
    </source>
</evidence>
<evidence type="ECO:0000256" key="2">
    <source>
        <dbReference type="ARBA" id="ARBA00022679"/>
    </source>
</evidence>
<keyword evidence="4" id="KW-1185">Reference proteome</keyword>
<dbReference type="GeneID" id="106164616"/>
<dbReference type="EC" id="2.4.1.-" evidence="3"/>
<comment type="subcellular location">
    <subcellularLocation>
        <location evidence="3">Golgi apparatus</location>
        <location evidence="3">Golgi stack membrane</location>
        <topology evidence="3">Single-pass type II membrane protein</topology>
    </subcellularLocation>
</comment>
<comment type="similarity">
    <text evidence="3">Belongs to the glycosyltransferase 11 family.</text>
</comment>
<keyword evidence="3" id="KW-0325">Glycoprotein</keyword>
<evidence type="ECO:0000256" key="1">
    <source>
        <dbReference type="ARBA" id="ARBA00022676"/>
    </source>
</evidence>
<gene>
    <name evidence="5" type="primary">LOC106164616</name>
</gene>
<dbReference type="KEGG" id="lak:106164616"/>
<dbReference type="OrthoDB" id="3226at2759"/>
<dbReference type="AlphaFoldDB" id="A0A1S3IIH0"/>
<evidence type="ECO:0000256" key="3">
    <source>
        <dbReference type="RuleBase" id="RU363129"/>
    </source>
</evidence>
<sequence length="256" mass="29709">MANLMFEYAAVLGIAQKNGLSPRAAKILYPRDCYLISAGYENEPTDRKRKVYQPNYLSFSPEAFHLEKGVNLLNSNLQSWKYFGHVDDIVRKEFTFFKIHDTYARDFLHTVGDSLKGDIFVSIHVRRTDFMDYPDLINVATVDYFNRAMNLFREKYFSVKFVVASDDKPWSRANLTSDRGDIYFTDDNATKCQDIAVLSHCNHSILSAGSTFGWFGAYRSLGHAIYYKGWLRHGGWYNLELVEEDHYLPWWTDIPG</sequence>
<dbReference type="PANTHER" id="PTHR11927:SF9">
    <property type="entry name" value="L-FUCOSYLTRANSFERASE"/>
    <property type="match status" value="1"/>
</dbReference>
<dbReference type="RefSeq" id="XP_013398035.1">
    <property type="nucleotide sequence ID" value="XM_013542581.1"/>
</dbReference>
<keyword evidence="1 3" id="KW-0328">Glycosyltransferase</keyword>
<dbReference type="UniPathway" id="UPA00378"/>
<evidence type="ECO:0000313" key="5">
    <source>
        <dbReference type="RefSeq" id="XP_013398035.1"/>
    </source>
</evidence>
<dbReference type="InterPro" id="IPR002516">
    <property type="entry name" value="Glyco_trans_11"/>
</dbReference>
<dbReference type="CDD" id="cd11301">
    <property type="entry name" value="Fut1_Fut2_like"/>
    <property type="match status" value="1"/>
</dbReference>
<comment type="pathway">
    <text evidence="3">Protein modification; protein glycosylation.</text>
</comment>
<organism evidence="4 5">
    <name type="scientific">Lingula anatina</name>
    <name type="common">Brachiopod</name>
    <name type="synonym">Lingula unguis</name>
    <dbReference type="NCBI Taxonomy" id="7574"/>
    <lineage>
        <taxon>Eukaryota</taxon>
        <taxon>Metazoa</taxon>
        <taxon>Spiralia</taxon>
        <taxon>Lophotrochozoa</taxon>
        <taxon>Brachiopoda</taxon>
        <taxon>Linguliformea</taxon>
        <taxon>Lingulata</taxon>
        <taxon>Lingulida</taxon>
        <taxon>Linguloidea</taxon>
        <taxon>Lingulidae</taxon>
        <taxon>Lingula</taxon>
    </lineage>
</organism>
<dbReference type="Proteomes" id="UP000085678">
    <property type="component" value="Unplaced"/>
</dbReference>
<protein>
    <recommendedName>
        <fullName evidence="3">L-Fucosyltransferase</fullName>
        <ecNumber evidence="3">2.4.1.-</ecNumber>
    </recommendedName>
</protein>
<keyword evidence="3" id="KW-0333">Golgi apparatus</keyword>
<dbReference type="GO" id="GO:0032580">
    <property type="term" value="C:Golgi cisterna membrane"/>
    <property type="evidence" value="ECO:0007669"/>
    <property type="project" value="UniProtKB-SubCell"/>
</dbReference>
<reference evidence="5" key="1">
    <citation type="submission" date="2025-08" db="UniProtKB">
        <authorList>
            <consortium name="RefSeq"/>
        </authorList>
    </citation>
    <scope>IDENTIFICATION</scope>
    <source>
        <tissue evidence="5">Gonads</tissue>
    </source>
</reference>
<keyword evidence="2 3" id="KW-0808">Transferase</keyword>
<dbReference type="InParanoid" id="A0A1S3IIH0"/>
<dbReference type="PANTHER" id="PTHR11927">
    <property type="entry name" value="GALACTOSIDE 2-L-FUCOSYLTRANSFERASE"/>
    <property type="match status" value="1"/>
</dbReference>
<dbReference type="Pfam" id="PF01531">
    <property type="entry name" value="Glyco_transf_11"/>
    <property type="match status" value="1"/>
</dbReference>
<accession>A0A1S3IIH0</accession>
<dbReference type="GO" id="GO:0008107">
    <property type="term" value="F:galactoside 2-alpha-L-fucosyltransferase activity"/>
    <property type="evidence" value="ECO:0007669"/>
    <property type="project" value="InterPro"/>
</dbReference>
<proteinExistence type="inferred from homology"/>
<dbReference type="STRING" id="7574.A0A1S3IIH0"/>
<keyword evidence="3" id="KW-0735">Signal-anchor</keyword>
<dbReference type="GO" id="GO:0005975">
    <property type="term" value="P:carbohydrate metabolic process"/>
    <property type="evidence" value="ECO:0007669"/>
    <property type="project" value="InterPro"/>
</dbReference>